<evidence type="ECO:0000259" key="4">
    <source>
        <dbReference type="PROSITE" id="PS50893"/>
    </source>
</evidence>
<accession>A0ABP0JBN9</accession>
<keyword evidence="6" id="KW-1185">Reference proteome</keyword>
<dbReference type="SUPFAM" id="SSF52540">
    <property type="entry name" value="P-loop containing nucleoside triphosphate hydrolases"/>
    <property type="match status" value="1"/>
</dbReference>
<dbReference type="InterPro" id="IPR003593">
    <property type="entry name" value="AAA+_ATPase"/>
</dbReference>
<proteinExistence type="predicted"/>
<protein>
    <submittedName>
        <fullName evidence="5">ABC transporter G family member 31 (ABC transporter ABCG.31) (AtABCG31) (Pleiotropic drug resistance protein 3) (AtPDR3)</fullName>
    </submittedName>
</protein>
<dbReference type="Proteomes" id="UP001642464">
    <property type="component" value="Unassembled WGS sequence"/>
</dbReference>
<evidence type="ECO:0000256" key="1">
    <source>
        <dbReference type="ARBA" id="ARBA00022448"/>
    </source>
</evidence>
<feature type="domain" description="ABC transporter" evidence="4">
    <location>
        <begin position="67"/>
        <end position="317"/>
    </location>
</feature>
<evidence type="ECO:0000313" key="6">
    <source>
        <dbReference type="Proteomes" id="UP001642464"/>
    </source>
</evidence>
<evidence type="ECO:0000256" key="3">
    <source>
        <dbReference type="ARBA" id="ARBA00022840"/>
    </source>
</evidence>
<feature type="non-terminal residue" evidence="5">
    <location>
        <position position="415"/>
    </location>
</feature>
<dbReference type="InterPro" id="IPR027417">
    <property type="entry name" value="P-loop_NTPase"/>
</dbReference>
<reference evidence="5 6" key="1">
    <citation type="submission" date="2024-02" db="EMBL/GenBank/DDBJ databases">
        <authorList>
            <person name="Chen Y."/>
            <person name="Shah S."/>
            <person name="Dougan E. K."/>
            <person name="Thang M."/>
            <person name="Chan C."/>
        </authorList>
    </citation>
    <scope>NUCLEOTIDE SEQUENCE [LARGE SCALE GENOMIC DNA]</scope>
</reference>
<comment type="caution">
    <text evidence="5">The sequence shown here is derived from an EMBL/GenBank/DDBJ whole genome shotgun (WGS) entry which is preliminary data.</text>
</comment>
<sequence>METTGDEMETAGDRDQLHLTPLRALGQRHGVVVDFREVAFVVEAADADGSDMSNFAQAAVNTFAWPVRALAAKLRKPKKQKFMVVNNVSGVLRPGSSTLLLGPPACGKSTLLKIVAGRLKHHVSTAAYWEGEVSYNGLPASQFEATKVASYVAQVDNHLPLVTVENTFKYARTVVDSDQEHVRDDIEAVMEDLGLSNAAKTVVGGLFVRGVSGGERKRTTIGEMLFAGQPVMCLDEITTGLDSSTAFEVVKLINDTAREGVSQKRGATVLMTLLQPSPELIDTFDDVIIMAEGRFLFHGPVAEAVPYFESLGYVCKAGRSKGEFLVDLTTHRRQRYFVVESGGPESVQAMADAWEAFVAQGGLEEHREAVQNAAAVHRADSAPASLGAGNKFPLTGAVELRVVLRRQLELFWADR</sequence>
<dbReference type="EMBL" id="CAXAMM010006658">
    <property type="protein sequence ID" value="CAK9011749.1"/>
    <property type="molecule type" value="Genomic_DNA"/>
</dbReference>
<dbReference type="PANTHER" id="PTHR19241">
    <property type="entry name" value="ATP-BINDING CASSETTE TRANSPORTER"/>
    <property type="match status" value="1"/>
</dbReference>
<dbReference type="PROSITE" id="PS50893">
    <property type="entry name" value="ABC_TRANSPORTER_2"/>
    <property type="match status" value="1"/>
</dbReference>
<dbReference type="SMART" id="SM00382">
    <property type="entry name" value="AAA"/>
    <property type="match status" value="1"/>
</dbReference>
<name>A0ABP0JBN9_9DINO</name>
<keyword evidence="2" id="KW-0547">Nucleotide-binding</keyword>
<keyword evidence="3" id="KW-0067">ATP-binding</keyword>
<gene>
    <name evidence="5" type="ORF">SCF082_LOCUS11222</name>
</gene>
<evidence type="ECO:0000256" key="2">
    <source>
        <dbReference type="ARBA" id="ARBA00022741"/>
    </source>
</evidence>
<evidence type="ECO:0000313" key="5">
    <source>
        <dbReference type="EMBL" id="CAK9011749.1"/>
    </source>
</evidence>
<organism evidence="5 6">
    <name type="scientific">Durusdinium trenchii</name>
    <dbReference type="NCBI Taxonomy" id="1381693"/>
    <lineage>
        <taxon>Eukaryota</taxon>
        <taxon>Sar</taxon>
        <taxon>Alveolata</taxon>
        <taxon>Dinophyceae</taxon>
        <taxon>Suessiales</taxon>
        <taxon>Symbiodiniaceae</taxon>
        <taxon>Durusdinium</taxon>
    </lineage>
</organism>
<dbReference type="Pfam" id="PF00005">
    <property type="entry name" value="ABC_tran"/>
    <property type="match status" value="1"/>
</dbReference>
<dbReference type="InterPro" id="IPR003439">
    <property type="entry name" value="ABC_transporter-like_ATP-bd"/>
</dbReference>
<keyword evidence="1" id="KW-0813">Transport</keyword>
<dbReference type="Gene3D" id="3.40.50.300">
    <property type="entry name" value="P-loop containing nucleotide triphosphate hydrolases"/>
    <property type="match status" value="1"/>
</dbReference>